<organism evidence="1">
    <name type="scientific">marine metagenome</name>
    <dbReference type="NCBI Taxonomy" id="408172"/>
    <lineage>
        <taxon>unclassified sequences</taxon>
        <taxon>metagenomes</taxon>
        <taxon>ecological metagenomes</taxon>
    </lineage>
</organism>
<reference evidence="1" key="1">
    <citation type="submission" date="2018-05" db="EMBL/GenBank/DDBJ databases">
        <authorList>
            <person name="Lanie J.A."/>
            <person name="Ng W.-L."/>
            <person name="Kazmierczak K.M."/>
            <person name="Andrzejewski T.M."/>
            <person name="Davidsen T.M."/>
            <person name="Wayne K.J."/>
            <person name="Tettelin H."/>
            <person name="Glass J.I."/>
            <person name="Rusch D."/>
            <person name="Podicherti R."/>
            <person name="Tsui H.-C.T."/>
            <person name="Winkler M.E."/>
        </authorList>
    </citation>
    <scope>NUCLEOTIDE SEQUENCE</scope>
</reference>
<dbReference type="EMBL" id="UINC01097643">
    <property type="protein sequence ID" value="SVC55522.1"/>
    <property type="molecule type" value="Genomic_DNA"/>
</dbReference>
<sequence>MTARKRGFNLSVFKSWKFELMRSTICHSKFLSLNGRSALF</sequence>
<proteinExistence type="predicted"/>
<protein>
    <submittedName>
        <fullName evidence="1">Uncharacterized protein</fullName>
    </submittedName>
</protein>
<gene>
    <name evidence="1" type="ORF">METZ01_LOCUS308376</name>
</gene>
<dbReference type="AlphaFoldDB" id="A0A382N6W1"/>
<name>A0A382N6W1_9ZZZZ</name>
<evidence type="ECO:0000313" key="1">
    <source>
        <dbReference type="EMBL" id="SVC55522.1"/>
    </source>
</evidence>
<accession>A0A382N6W1</accession>